<dbReference type="OrthoDB" id="2749813at2759"/>
<organism evidence="2 3">
    <name type="scientific">Phanerochaete carnosa (strain HHB-10118-sp)</name>
    <name type="common">White-rot fungus</name>
    <name type="synonym">Peniophora carnosa</name>
    <dbReference type="NCBI Taxonomy" id="650164"/>
    <lineage>
        <taxon>Eukaryota</taxon>
        <taxon>Fungi</taxon>
        <taxon>Dikarya</taxon>
        <taxon>Basidiomycota</taxon>
        <taxon>Agaricomycotina</taxon>
        <taxon>Agaricomycetes</taxon>
        <taxon>Polyporales</taxon>
        <taxon>Phanerochaetaceae</taxon>
        <taxon>Phanerochaete</taxon>
    </lineage>
</organism>
<keyword evidence="3" id="KW-1185">Reference proteome</keyword>
<dbReference type="GeneID" id="18915158"/>
<dbReference type="InParanoid" id="K5WEN7"/>
<reference evidence="2 3" key="1">
    <citation type="journal article" date="2012" name="BMC Genomics">
        <title>Comparative genomics of the white-rot fungi, Phanerochaete carnosa and P. chrysosporium, to elucidate the genetic basis of the distinct wood types they colonize.</title>
        <authorList>
            <person name="Suzuki H."/>
            <person name="MacDonald J."/>
            <person name="Syed K."/>
            <person name="Salamov A."/>
            <person name="Hori C."/>
            <person name="Aerts A."/>
            <person name="Henrissat B."/>
            <person name="Wiebenga A."/>
            <person name="vanKuyk P.A."/>
            <person name="Barry K."/>
            <person name="Lindquist E."/>
            <person name="LaButti K."/>
            <person name="Lapidus A."/>
            <person name="Lucas S."/>
            <person name="Coutinho P."/>
            <person name="Gong Y."/>
            <person name="Samejima M."/>
            <person name="Mahadevan R."/>
            <person name="Abou-Zaid M."/>
            <person name="de Vries R.P."/>
            <person name="Igarashi K."/>
            <person name="Yadav J.S."/>
            <person name="Grigoriev I.V."/>
            <person name="Master E.R."/>
        </authorList>
    </citation>
    <scope>NUCLEOTIDE SEQUENCE [LARGE SCALE GENOMIC DNA]</scope>
    <source>
        <strain evidence="2 3">HHB-10118-sp</strain>
    </source>
</reference>
<feature type="region of interest" description="Disordered" evidence="1">
    <location>
        <begin position="32"/>
        <end position="75"/>
    </location>
</feature>
<feature type="compositionally biased region" description="Basic and acidic residues" evidence="1">
    <location>
        <begin position="60"/>
        <end position="75"/>
    </location>
</feature>
<dbReference type="KEGG" id="pco:PHACADRAFT_251210"/>
<evidence type="ECO:0000313" key="2">
    <source>
        <dbReference type="EMBL" id="EKM57534.1"/>
    </source>
</evidence>
<name>K5WEN7_PHACS</name>
<dbReference type="RefSeq" id="XP_007392883.1">
    <property type="nucleotide sequence ID" value="XM_007392821.1"/>
</dbReference>
<proteinExistence type="predicted"/>
<dbReference type="AlphaFoldDB" id="K5WEN7"/>
<dbReference type="HOGENOM" id="CLU_188545_0_0_1"/>
<dbReference type="Proteomes" id="UP000008370">
    <property type="component" value="Unassembled WGS sequence"/>
</dbReference>
<evidence type="ECO:0000313" key="3">
    <source>
        <dbReference type="Proteomes" id="UP000008370"/>
    </source>
</evidence>
<accession>K5WEN7</accession>
<sequence>MSSLANSKPLAMCAVGGSLATLGYMYVAGKQSKTENQPASIYKTEEQGAGLTSGQTDARLGSKEIREAVHGDRKP</sequence>
<protein>
    <submittedName>
        <fullName evidence="2">Uncharacterized protein</fullName>
    </submittedName>
</protein>
<dbReference type="EMBL" id="JH930470">
    <property type="protein sequence ID" value="EKM57534.1"/>
    <property type="molecule type" value="Genomic_DNA"/>
</dbReference>
<evidence type="ECO:0000256" key="1">
    <source>
        <dbReference type="SAM" id="MobiDB-lite"/>
    </source>
</evidence>
<gene>
    <name evidence="2" type="ORF">PHACADRAFT_251210</name>
</gene>